<feature type="chain" id="PRO_5037204007" description="serine-type D-Ala-D-Ala carboxypeptidase" evidence="16">
    <location>
        <begin position="22"/>
        <end position="378"/>
    </location>
</feature>
<evidence type="ECO:0000313" key="19">
    <source>
        <dbReference type="Proteomes" id="UP000647416"/>
    </source>
</evidence>
<accession>A0A926FAV7</accession>
<evidence type="ECO:0000256" key="6">
    <source>
        <dbReference type="ARBA" id="ARBA00022670"/>
    </source>
</evidence>
<keyword evidence="9" id="KW-0133">Cell shape</keyword>
<evidence type="ECO:0000256" key="1">
    <source>
        <dbReference type="ARBA" id="ARBA00003217"/>
    </source>
</evidence>
<dbReference type="Pfam" id="PF00768">
    <property type="entry name" value="Peptidase_S11"/>
    <property type="match status" value="1"/>
</dbReference>
<keyword evidence="11" id="KW-0961">Cell wall biogenesis/degradation</keyword>
<dbReference type="SUPFAM" id="SSF69189">
    <property type="entry name" value="Penicillin-binding protein associated domain"/>
    <property type="match status" value="1"/>
</dbReference>
<dbReference type="InterPro" id="IPR012338">
    <property type="entry name" value="Beta-lactam/transpept-like"/>
</dbReference>
<dbReference type="GO" id="GO:0006508">
    <property type="term" value="P:proteolysis"/>
    <property type="evidence" value="ECO:0007669"/>
    <property type="project" value="UniProtKB-KW"/>
</dbReference>
<dbReference type="PRINTS" id="PR00725">
    <property type="entry name" value="DADACBPTASE1"/>
</dbReference>
<dbReference type="EC" id="3.4.16.4" evidence="4"/>
<comment type="function">
    <text evidence="1">Removes C-terminal D-alanyl residues from sugar-peptide cell wall precursors.</text>
</comment>
<dbReference type="AlphaFoldDB" id="A0A926FAV7"/>
<dbReference type="InterPro" id="IPR001967">
    <property type="entry name" value="Peptidase_S11_N"/>
</dbReference>
<dbReference type="GO" id="GO:0008360">
    <property type="term" value="P:regulation of cell shape"/>
    <property type="evidence" value="ECO:0007669"/>
    <property type="project" value="UniProtKB-KW"/>
</dbReference>
<evidence type="ECO:0000256" key="10">
    <source>
        <dbReference type="ARBA" id="ARBA00022984"/>
    </source>
</evidence>
<comment type="pathway">
    <text evidence="2">Cell wall biogenesis; peptidoglycan biosynthesis.</text>
</comment>
<dbReference type="Gene3D" id="3.40.710.10">
    <property type="entry name" value="DD-peptidase/beta-lactamase superfamily"/>
    <property type="match status" value="1"/>
</dbReference>
<sequence length="378" mass="41234">MPKRILSCILCATLIFTTAYAAEVTSLEVSAPSAILMEADTGKILFEKNAHEMRPPASVTKIMTILLTMEAIDAGKIKYDDMVIGSARAKSMGGSTIFLDEGEALSVRDMLKGMAVASGNDACVAMAEHLAGSVEEFVALMNKRAKELGMNETNFITCNGLDADGHQMSAYDIALMSRELLKHEDVFQFTTIWMDSLRDGKFTLSNTNKLIRFYKGATGLKTGSTSVAKNCISATAKRDGMHLIAVVMGAETSKKRFADASNMLNYGFGAYGVKKVIEKGKPMSEANVKKGMKSKTELVAENDFTYLFKRSEKNEVLPKINAEKDFDAPVEKGKIGGSVEIVSNGEKIGEVNLVFKEDILKKSLYAVYLSLLENIMKI</sequence>
<dbReference type="SMART" id="SM00936">
    <property type="entry name" value="PBP5_C"/>
    <property type="match status" value="1"/>
</dbReference>
<keyword evidence="19" id="KW-1185">Reference proteome</keyword>
<evidence type="ECO:0000256" key="12">
    <source>
        <dbReference type="ARBA" id="ARBA00034000"/>
    </source>
</evidence>
<dbReference type="GO" id="GO:0009252">
    <property type="term" value="P:peptidoglycan biosynthetic process"/>
    <property type="evidence" value="ECO:0007669"/>
    <property type="project" value="UniProtKB-KW"/>
</dbReference>
<evidence type="ECO:0000256" key="2">
    <source>
        <dbReference type="ARBA" id="ARBA00004752"/>
    </source>
</evidence>
<evidence type="ECO:0000256" key="13">
    <source>
        <dbReference type="PIRSR" id="PIRSR618044-1"/>
    </source>
</evidence>
<feature type="domain" description="Peptidase S11 D-Ala-D-Ala carboxypeptidase A C-terminal" evidence="17">
    <location>
        <begin position="271"/>
        <end position="361"/>
    </location>
</feature>
<keyword evidence="10" id="KW-0573">Peptidoglycan synthesis</keyword>
<evidence type="ECO:0000313" key="18">
    <source>
        <dbReference type="EMBL" id="MBC8595297.1"/>
    </source>
</evidence>
<comment type="catalytic activity">
    <reaction evidence="12">
        <text>Preferential cleavage: (Ac)2-L-Lys-D-Ala-|-D-Ala. Also transpeptidation of peptidyl-alanyl moieties that are N-acyl substituents of D-alanine.</text>
        <dbReference type="EC" id="3.4.16.4"/>
    </reaction>
</comment>
<evidence type="ECO:0000256" key="16">
    <source>
        <dbReference type="SAM" id="SignalP"/>
    </source>
</evidence>
<dbReference type="GO" id="GO:0009002">
    <property type="term" value="F:serine-type D-Ala-D-Ala carboxypeptidase activity"/>
    <property type="evidence" value="ECO:0007669"/>
    <property type="project" value="UniProtKB-EC"/>
</dbReference>
<comment type="similarity">
    <text evidence="3 15">Belongs to the peptidase S11 family.</text>
</comment>
<dbReference type="GO" id="GO:0071555">
    <property type="term" value="P:cell wall organization"/>
    <property type="evidence" value="ECO:0007669"/>
    <property type="project" value="UniProtKB-KW"/>
</dbReference>
<keyword evidence="8" id="KW-0378">Hydrolase</keyword>
<reference evidence="18" key="1">
    <citation type="submission" date="2020-08" db="EMBL/GenBank/DDBJ databases">
        <title>Genome public.</title>
        <authorList>
            <person name="Liu C."/>
            <person name="Sun Q."/>
        </authorList>
    </citation>
    <scope>NUCLEOTIDE SEQUENCE</scope>
    <source>
        <strain evidence="18">NSJ-50</strain>
    </source>
</reference>
<evidence type="ECO:0000256" key="3">
    <source>
        <dbReference type="ARBA" id="ARBA00007164"/>
    </source>
</evidence>
<dbReference type="EMBL" id="JACRTE010000001">
    <property type="protein sequence ID" value="MBC8595297.1"/>
    <property type="molecule type" value="Genomic_DNA"/>
</dbReference>
<dbReference type="Gene3D" id="2.60.410.10">
    <property type="entry name" value="D-Ala-D-Ala carboxypeptidase, C-terminal domain"/>
    <property type="match status" value="1"/>
</dbReference>
<organism evidence="18 19">
    <name type="scientific">Qingrenia yutianensis</name>
    <dbReference type="NCBI Taxonomy" id="2763676"/>
    <lineage>
        <taxon>Bacteria</taxon>
        <taxon>Bacillati</taxon>
        <taxon>Bacillota</taxon>
        <taxon>Clostridia</taxon>
        <taxon>Eubacteriales</taxon>
        <taxon>Oscillospiraceae</taxon>
        <taxon>Qingrenia</taxon>
    </lineage>
</organism>
<feature type="active site" description="Acyl-ester intermediate" evidence="13">
    <location>
        <position position="58"/>
    </location>
</feature>
<dbReference type="Pfam" id="PF07943">
    <property type="entry name" value="PBP5_C"/>
    <property type="match status" value="1"/>
</dbReference>
<evidence type="ECO:0000259" key="17">
    <source>
        <dbReference type="SMART" id="SM00936"/>
    </source>
</evidence>
<keyword evidence="7 16" id="KW-0732">Signal</keyword>
<dbReference type="PANTHER" id="PTHR21581">
    <property type="entry name" value="D-ALANYL-D-ALANINE CARBOXYPEPTIDASE"/>
    <property type="match status" value="1"/>
</dbReference>
<dbReference type="InterPro" id="IPR037167">
    <property type="entry name" value="Peptidase_S11_C_sf"/>
</dbReference>
<comment type="caution">
    <text evidence="18">The sequence shown here is derived from an EMBL/GenBank/DDBJ whole genome shotgun (WGS) entry which is preliminary data.</text>
</comment>
<evidence type="ECO:0000256" key="11">
    <source>
        <dbReference type="ARBA" id="ARBA00023316"/>
    </source>
</evidence>
<feature type="active site" evidence="13">
    <location>
        <position position="118"/>
    </location>
</feature>
<evidence type="ECO:0000256" key="14">
    <source>
        <dbReference type="PIRSR" id="PIRSR618044-2"/>
    </source>
</evidence>
<dbReference type="PANTHER" id="PTHR21581:SF6">
    <property type="entry name" value="TRAFFICKING PROTEIN PARTICLE COMPLEX SUBUNIT 12"/>
    <property type="match status" value="1"/>
</dbReference>
<dbReference type="InterPro" id="IPR015956">
    <property type="entry name" value="Peniciliin-bd_prot_C_sf"/>
</dbReference>
<keyword evidence="6" id="KW-0645">Protease</keyword>
<dbReference type="InterPro" id="IPR018044">
    <property type="entry name" value="Peptidase_S11"/>
</dbReference>
<dbReference type="SUPFAM" id="SSF56601">
    <property type="entry name" value="beta-lactamase/transpeptidase-like"/>
    <property type="match status" value="1"/>
</dbReference>
<evidence type="ECO:0000256" key="5">
    <source>
        <dbReference type="ARBA" id="ARBA00022645"/>
    </source>
</evidence>
<protein>
    <recommendedName>
        <fullName evidence="4">serine-type D-Ala-D-Ala carboxypeptidase</fullName>
        <ecNumber evidence="4">3.4.16.4</ecNumber>
    </recommendedName>
</protein>
<feature type="signal peptide" evidence="16">
    <location>
        <begin position="1"/>
        <end position="21"/>
    </location>
</feature>
<dbReference type="InterPro" id="IPR012907">
    <property type="entry name" value="Peptidase_S11_C"/>
</dbReference>
<feature type="active site" description="Proton acceptor" evidence="13">
    <location>
        <position position="61"/>
    </location>
</feature>
<dbReference type="RefSeq" id="WP_262431023.1">
    <property type="nucleotide sequence ID" value="NZ_JACRTE010000001.1"/>
</dbReference>
<feature type="binding site" evidence="14">
    <location>
        <position position="221"/>
    </location>
    <ligand>
        <name>substrate</name>
    </ligand>
</feature>
<evidence type="ECO:0000256" key="7">
    <source>
        <dbReference type="ARBA" id="ARBA00022729"/>
    </source>
</evidence>
<keyword evidence="5 18" id="KW-0121">Carboxypeptidase</keyword>
<proteinExistence type="inferred from homology"/>
<evidence type="ECO:0000256" key="4">
    <source>
        <dbReference type="ARBA" id="ARBA00012448"/>
    </source>
</evidence>
<gene>
    <name evidence="18" type="ORF">H8706_00210</name>
</gene>
<evidence type="ECO:0000256" key="9">
    <source>
        <dbReference type="ARBA" id="ARBA00022960"/>
    </source>
</evidence>
<dbReference type="Proteomes" id="UP000647416">
    <property type="component" value="Unassembled WGS sequence"/>
</dbReference>
<name>A0A926FAV7_9FIRM</name>
<evidence type="ECO:0000256" key="15">
    <source>
        <dbReference type="RuleBase" id="RU004016"/>
    </source>
</evidence>
<evidence type="ECO:0000256" key="8">
    <source>
        <dbReference type="ARBA" id="ARBA00022801"/>
    </source>
</evidence>